<protein>
    <submittedName>
        <fullName evidence="2">Uncharacterized protein</fullName>
    </submittedName>
</protein>
<name>A0A8K0R209_9PLEO</name>
<dbReference type="Proteomes" id="UP000813461">
    <property type="component" value="Unassembled WGS sequence"/>
</dbReference>
<accession>A0A8K0R209</accession>
<evidence type="ECO:0000256" key="1">
    <source>
        <dbReference type="SAM" id="MobiDB-lite"/>
    </source>
</evidence>
<dbReference type="OrthoDB" id="3711809at2759"/>
<proteinExistence type="predicted"/>
<evidence type="ECO:0000313" key="2">
    <source>
        <dbReference type="EMBL" id="KAH7080988.1"/>
    </source>
</evidence>
<feature type="region of interest" description="Disordered" evidence="1">
    <location>
        <begin position="96"/>
        <end position="118"/>
    </location>
</feature>
<reference evidence="2" key="1">
    <citation type="journal article" date="2021" name="Nat. Commun.">
        <title>Genetic determinants of endophytism in the Arabidopsis root mycobiome.</title>
        <authorList>
            <person name="Mesny F."/>
            <person name="Miyauchi S."/>
            <person name="Thiergart T."/>
            <person name="Pickel B."/>
            <person name="Atanasova L."/>
            <person name="Karlsson M."/>
            <person name="Huettel B."/>
            <person name="Barry K.W."/>
            <person name="Haridas S."/>
            <person name="Chen C."/>
            <person name="Bauer D."/>
            <person name="Andreopoulos W."/>
            <person name="Pangilinan J."/>
            <person name="LaButti K."/>
            <person name="Riley R."/>
            <person name="Lipzen A."/>
            <person name="Clum A."/>
            <person name="Drula E."/>
            <person name="Henrissat B."/>
            <person name="Kohler A."/>
            <person name="Grigoriev I.V."/>
            <person name="Martin F.M."/>
            <person name="Hacquard S."/>
        </authorList>
    </citation>
    <scope>NUCLEOTIDE SEQUENCE</scope>
    <source>
        <strain evidence="2">MPI-SDFR-AT-0120</strain>
    </source>
</reference>
<dbReference type="AlphaFoldDB" id="A0A8K0R209"/>
<keyword evidence="3" id="KW-1185">Reference proteome</keyword>
<gene>
    <name evidence="2" type="ORF">FB567DRAFT_448549</name>
</gene>
<comment type="caution">
    <text evidence="2">The sequence shown here is derived from an EMBL/GenBank/DDBJ whole genome shotgun (WGS) entry which is preliminary data.</text>
</comment>
<dbReference type="EMBL" id="JAGMVJ010000015">
    <property type="protein sequence ID" value="KAH7080988.1"/>
    <property type="molecule type" value="Genomic_DNA"/>
</dbReference>
<organism evidence="2 3">
    <name type="scientific">Paraphoma chrysanthemicola</name>
    <dbReference type="NCBI Taxonomy" id="798071"/>
    <lineage>
        <taxon>Eukaryota</taxon>
        <taxon>Fungi</taxon>
        <taxon>Dikarya</taxon>
        <taxon>Ascomycota</taxon>
        <taxon>Pezizomycotina</taxon>
        <taxon>Dothideomycetes</taxon>
        <taxon>Pleosporomycetidae</taxon>
        <taxon>Pleosporales</taxon>
        <taxon>Pleosporineae</taxon>
        <taxon>Phaeosphaeriaceae</taxon>
        <taxon>Paraphoma</taxon>
    </lineage>
</organism>
<sequence length="133" mass="14978">MFHSIQKFLRPSPSDQFSITAVVAPTRGELHSTLPFFDQSHLKLHHERVTFDIEMHKIPPELRCNCLATGGTKCLQEPGHEHWVVEWEAGSVLETNEDKGGKKIGKSMSYEGKHKGGKKVRISPSERVCCIDV</sequence>
<evidence type="ECO:0000313" key="3">
    <source>
        <dbReference type="Proteomes" id="UP000813461"/>
    </source>
</evidence>